<comment type="caution">
    <text evidence="4">The sequence shown here is derived from an EMBL/GenBank/DDBJ whole genome shotgun (WGS) entry which is preliminary data.</text>
</comment>
<feature type="region of interest" description="Disordered" evidence="2">
    <location>
        <begin position="1"/>
        <end position="36"/>
    </location>
</feature>
<dbReference type="AlphaFoldDB" id="A0A7W4I4Y3"/>
<dbReference type="Gene3D" id="1.10.530.10">
    <property type="match status" value="1"/>
</dbReference>
<comment type="similarity">
    <text evidence="1">Belongs to the virb1 family.</text>
</comment>
<dbReference type="Proteomes" id="UP000550787">
    <property type="component" value="Unassembled WGS sequence"/>
</dbReference>
<evidence type="ECO:0000313" key="5">
    <source>
        <dbReference type="Proteomes" id="UP000550787"/>
    </source>
</evidence>
<protein>
    <submittedName>
        <fullName evidence="4">Transglycosylase SLT domain-containing protein</fullName>
    </submittedName>
</protein>
<evidence type="ECO:0000313" key="4">
    <source>
        <dbReference type="EMBL" id="MBB2156648.1"/>
    </source>
</evidence>
<dbReference type="EMBL" id="JABEQG010000016">
    <property type="protein sequence ID" value="MBB2156648.1"/>
    <property type="molecule type" value="Genomic_DNA"/>
</dbReference>
<accession>A0A7W4I4Y3</accession>
<proteinExistence type="inferred from homology"/>
<dbReference type="SUPFAM" id="SSF53955">
    <property type="entry name" value="Lysozyme-like"/>
    <property type="match status" value="1"/>
</dbReference>
<gene>
    <name evidence="4" type="ORF">HLH33_10055</name>
</gene>
<dbReference type="Pfam" id="PF01464">
    <property type="entry name" value="SLT"/>
    <property type="match status" value="1"/>
</dbReference>
<organism evidence="4 5">
    <name type="scientific">Gluconacetobacter diazotrophicus</name>
    <name type="common">Acetobacter diazotrophicus</name>
    <dbReference type="NCBI Taxonomy" id="33996"/>
    <lineage>
        <taxon>Bacteria</taxon>
        <taxon>Pseudomonadati</taxon>
        <taxon>Pseudomonadota</taxon>
        <taxon>Alphaproteobacteria</taxon>
        <taxon>Acetobacterales</taxon>
        <taxon>Acetobacteraceae</taxon>
        <taxon>Gluconacetobacter</taxon>
    </lineage>
</organism>
<dbReference type="InterPro" id="IPR008258">
    <property type="entry name" value="Transglycosylase_SLT_dom_1"/>
</dbReference>
<evidence type="ECO:0000259" key="3">
    <source>
        <dbReference type="Pfam" id="PF01464"/>
    </source>
</evidence>
<evidence type="ECO:0000256" key="2">
    <source>
        <dbReference type="SAM" id="MobiDB-lite"/>
    </source>
</evidence>
<sequence>MPSIPEVGTPTITTTASSSVGESDGTSGSSVDTSYTGAWGSTNATQTLLSESYGSQAVADATAAGINPDTLAAFGQIESQFQNTGNSSSSASGVWQITDATWDQYASQLGLSDADRSDPAVQAQVASAIISSYASSVASATGTSPTSEQVYGAYMFGTSAGSKIATASADAPLSNFVSATALANNNMTGWTVGQYYATVAKRMGSGASEAAITA</sequence>
<dbReference type="InterPro" id="IPR023346">
    <property type="entry name" value="Lysozyme-like_dom_sf"/>
</dbReference>
<name>A0A7W4I4Y3_GLUDI</name>
<feature type="domain" description="Transglycosylase SLT" evidence="3">
    <location>
        <begin position="61"/>
        <end position="162"/>
    </location>
</feature>
<reference evidence="4 5" key="1">
    <citation type="submission" date="2020-04" db="EMBL/GenBank/DDBJ databases">
        <title>Description of novel Gluconacetobacter.</title>
        <authorList>
            <person name="Sombolestani A."/>
        </authorList>
    </citation>
    <scope>NUCLEOTIDE SEQUENCE [LARGE SCALE GENOMIC DNA]</scope>
    <source>
        <strain evidence="4 5">LMG 7603</strain>
    </source>
</reference>
<feature type="compositionally biased region" description="Low complexity" evidence="2">
    <location>
        <begin position="17"/>
        <end position="34"/>
    </location>
</feature>
<evidence type="ECO:0000256" key="1">
    <source>
        <dbReference type="ARBA" id="ARBA00009387"/>
    </source>
</evidence>